<keyword evidence="1" id="KW-0472">Membrane</keyword>
<feature type="transmembrane region" description="Helical" evidence="1">
    <location>
        <begin position="149"/>
        <end position="173"/>
    </location>
</feature>
<feature type="transmembrane region" description="Helical" evidence="1">
    <location>
        <begin position="6"/>
        <end position="24"/>
    </location>
</feature>
<reference evidence="2" key="1">
    <citation type="submission" date="2023-07" db="EMBL/GenBank/DDBJ databases">
        <title>Sequencing the genomes of 1000 actinobacteria strains.</title>
        <authorList>
            <person name="Klenk H.-P."/>
        </authorList>
    </citation>
    <scope>NUCLEOTIDE SEQUENCE</scope>
    <source>
        <strain evidence="2">DSM 44707</strain>
    </source>
</reference>
<organism evidence="2 3">
    <name type="scientific">Catenuloplanes atrovinosus</name>
    <dbReference type="NCBI Taxonomy" id="137266"/>
    <lineage>
        <taxon>Bacteria</taxon>
        <taxon>Bacillati</taxon>
        <taxon>Actinomycetota</taxon>
        <taxon>Actinomycetes</taxon>
        <taxon>Micromonosporales</taxon>
        <taxon>Micromonosporaceae</taxon>
        <taxon>Catenuloplanes</taxon>
    </lineage>
</organism>
<name>A0AAE3YYI0_9ACTN</name>
<protein>
    <submittedName>
        <fullName evidence="2">Uncharacterized protein</fullName>
    </submittedName>
</protein>
<evidence type="ECO:0000313" key="2">
    <source>
        <dbReference type="EMBL" id="MDR7280539.1"/>
    </source>
</evidence>
<keyword evidence="1" id="KW-1133">Transmembrane helix</keyword>
<accession>A0AAE3YYI0</accession>
<proteinExistence type="predicted"/>
<feature type="transmembrane region" description="Helical" evidence="1">
    <location>
        <begin position="119"/>
        <end position="137"/>
    </location>
</feature>
<keyword evidence="3" id="KW-1185">Reference proteome</keyword>
<dbReference type="EMBL" id="JAVDYB010000001">
    <property type="protein sequence ID" value="MDR7280539.1"/>
    <property type="molecule type" value="Genomic_DNA"/>
</dbReference>
<dbReference type="RefSeq" id="WP_310375076.1">
    <property type="nucleotide sequence ID" value="NZ_JAVDYB010000001.1"/>
</dbReference>
<keyword evidence="1" id="KW-0812">Transmembrane</keyword>
<sequence length="194" mass="21137">MRVLVEALLVPVVTAVLGALALVLQERRNRRDVEHRRARALADATAQAAFVEQWWRALRELSGPVAPPPGDLATARAILAEAAETVSQSRAPEVSPVKAPELLRRLLLLYRLRSLGARFVRAVFLTWVLLVLFVAIVPVIEGEPGESRWFVAAMGLLLVIVSLIPAALLHSLATFLDTRRAARDPAGAIGPGRR</sequence>
<comment type="caution">
    <text evidence="2">The sequence shown here is derived from an EMBL/GenBank/DDBJ whole genome shotgun (WGS) entry which is preliminary data.</text>
</comment>
<evidence type="ECO:0000313" key="3">
    <source>
        <dbReference type="Proteomes" id="UP001183643"/>
    </source>
</evidence>
<evidence type="ECO:0000256" key="1">
    <source>
        <dbReference type="SAM" id="Phobius"/>
    </source>
</evidence>
<gene>
    <name evidence="2" type="ORF">J2S41_007317</name>
</gene>
<dbReference type="AlphaFoldDB" id="A0AAE3YYI0"/>
<dbReference type="Proteomes" id="UP001183643">
    <property type="component" value="Unassembled WGS sequence"/>
</dbReference>